<organism evidence="1 2">
    <name type="scientific">Microvirga tunisiensis</name>
    <dbReference type="NCBI Taxonomy" id="2108360"/>
    <lineage>
        <taxon>Bacteria</taxon>
        <taxon>Pseudomonadati</taxon>
        <taxon>Pseudomonadota</taxon>
        <taxon>Alphaproteobacteria</taxon>
        <taxon>Hyphomicrobiales</taxon>
        <taxon>Methylobacteriaceae</taxon>
        <taxon>Microvirga</taxon>
    </lineage>
</organism>
<accession>A0A5N7MT41</accession>
<gene>
    <name evidence="1" type="ORF">FS320_35270</name>
</gene>
<dbReference type="RefSeq" id="WP_152717022.1">
    <property type="nucleotide sequence ID" value="NZ_VOSJ01000346.1"/>
</dbReference>
<evidence type="ECO:0000313" key="1">
    <source>
        <dbReference type="EMBL" id="MPR30165.1"/>
    </source>
</evidence>
<name>A0A5N7MT41_9HYPH</name>
<keyword evidence="2" id="KW-1185">Reference proteome</keyword>
<comment type="caution">
    <text evidence="1">The sequence shown here is derived from an EMBL/GenBank/DDBJ whole genome shotgun (WGS) entry which is preliminary data.</text>
</comment>
<protein>
    <submittedName>
        <fullName evidence="1">Uncharacterized protein</fullName>
    </submittedName>
</protein>
<dbReference type="OrthoDB" id="8249769at2"/>
<sequence length="68" mass="6993">MFFVVTGNGEQGAVAVTCETAAAAVEKARALGAEGLRDILITDANGLQRAPADFDRLFVAAPEATSIL</sequence>
<dbReference type="EMBL" id="VOSK01000321">
    <property type="protein sequence ID" value="MPR30165.1"/>
    <property type="molecule type" value="Genomic_DNA"/>
</dbReference>
<dbReference type="AlphaFoldDB" id="A0A5N7MT41"/>
<dbReference type="Proteomes" id="UP000403266">
    <property type="component" value="Unassembled WGS sequence"/>
</dbReference>
<evidence type="ECO:0000313" key="2">
    <source>
        <dbReference type="Proteomes" id="UP000403266"/>
    </source>
</evidence>
<proteinExistence type="predicted"/>
<reference evidence="1 2" key="1">
    <citation type="journal article" date="2019" name="Syst. Appl. Microbiol.">
        <title>Microvirga tunisiensis sp. nov., a root nodule symbiotic bacterium isolated from Lupinus micranthus and L. luteus grown in Northern Tunisia.</title>
        <authorList>
            <person name="Msaddak A."/>
            <person name="Rejili M."/>
            <person name="Duran D."/>
            <person name="Mars M."/>
            <person name="Palacios J.M."/>
            <person name="Ruiz-Argueso T."/>
            <person name="Rey L."/>
            <person name="Imperial J."/>
        </authorList>
    </citation>
    <scope>NUCLEOTIDE SEQUENCE [LARGE SCALE GENOMIC DNA]</scope>
    <source>
        <strain evidence="1 2">Lmie10</strain>
    </source>
</reference>